<protein>
    <recommendedName>
        <fullName evidence="1">4Fe-4S ferredoxin-type domain-containing protein</fullName>
    </recommendedName>
</protein>
<dbReference type="RefSeq" id="WP_133203918.1">
    <property type="nucleotide sequence ID" value="NZ_SMRU01000009.1"/>
</dbReference>
<evidence type="ECO:0000313" key="2">
    <source>
        <dbReference type="EMBL" id="TDF96869.1"/>
    </source>
</evidence>
<organism evidence="2 3">
    <name type="scientific">Arthrobacter terricola</name>
    <dbReference type="NCBI Taxonomy" id="2547396"/>
    <lineage>
        <taxon>Bacteria</taxon>
        <taxon>Bacillati</taxon>
        <taxon>Actinomycetota</taxon>
        <taxon>Actinomycetes</taxon>
        <taxon>Micrococcales</taxon>
        <taxon>Micrococcaceae</taxon>
        <taxon>Arthrobacter</taxon>
    </lineage>
</organism>
<evidence type="ECO:0000313" key="3">
    <source>
        <dbReference type="Proteomes" id="UP000295511"/>
    </source>
</evidence>
<sequence length="135" mass="14938">MKRRHTPDELAAALRERFPAPYSLSFRQVAEAAVELIDPGPEPVPEPDGALTPEQAKALLKEEDNGYMGTKTIFDKSKCQHCGGLHARKCPAVAEIEYHPDGKVSRVVYFPHGSWPADEVLWLEDVVKAAEAETD</sequence>
<evidence type="ECO:0000259" key="1">
    <source>
        <dbReference type="PROSITE" id="PS51379"/>
    </source>
</evidence>
<dbReference type="InterPro" id="IPR017896">
    <property type="entry name" value="4Fe4S_Fe-S-bd"/>
</dbReference>
<feature type="domain" description="4Fe-4S ferredoxin-type" evidence="1">
    <location>
        <begin position="70"/>
        <end position="101"/>
    </location>
</feature>
<keyword evidence="3" id="KW-1185">Reference proteome</keyword>
<comment type="caution">
    <text evidence="2">The sequence shown here is derived from an EMBL/GenBank/DDBJ whole genome shotgun (WGS) entry which is preliminary data.</text>
</comment>
<accession>A0A4R5KML9</accession>
<dbReference type="AlphaFoldDB" id="A0A4R5KML9"/>
<dbReference type="EMBL" id="SMRU01000009">
    <property type="protein sequence ID" value="TDF96869.1"/>
    <property type="molecule type" value="Genomic_DNA"/>
</dbReference>
<name>A0A4R5KML9_9MICC</name>
<dbReference type="PROSITE" id="PS51379">
    <property type="entry name" value="4FE4S_FER_2"/>
    <property type="match status" value="1"/>
</dbReference>
<dbReference type="Proteomes" id="UP000295511">
    <property type="component" value="Unassembled WGS sequence"/>
</dbReference>
<gene>
    <name evidence="2" type="ORF">E1809_09095</name>
</gene>
<proteinExistence type="predicted"/>
<reference evidence="2 3" key="1">
    <citation type="submission" date="2019-03" db="EMBL/GenBank/DDBJ databases">
        <title>Whole genome sequence of Arthrobacter sp JH1-1.</title>
        <authorList>
            <person name="Trinh H.N."/>
        </authorList>
    </citation>
    <scope>NUCLEOTIDE SEQUENCE [LARGE SCALE GENOMIC DNA]</scope>
    <source>
        <strain evidence="2 3">JH1-1</strain>
    </source>
</reference>